<accession>A0ABS9Y1E5</accession>
<evidence type="ECO:0000313" key="1">
    <source>
        <dbReference type="EMBL" id="MCI3271029.1"/>
    </source>
</evidence>
<sequence>MEFPLDIRTDLSLGGIWTNISDDVYVRDVKAITRGLRDQGSAADPSSLTLTLDNRAGKYSQRNAMSPLFGQIGRNTPIRVSLPSDGDHYLQLDARTGNYASTPDVGTLDITGDLDVRAEIAPDWYGASNQLIIGKWDRANLQQSWVLMIDDGLLYFRFSTDANADLGGRFFATPLPQLPERAAVRATLDLDNGAGGNTVTFYWAETLDGPWTQMGQPTTLLAGTDPIYSGSAPLAIGITDLRNGLSEARYPMNGRGYRFEVRSGINGTVVAAPDFRALAAGTTSFTDSTGKVWTLSGNAEIRDREDRFVGEVASWPLRWSTDDADRYTSITANGILRRLGQGAKALDSTLRRRIPSGNPVAYWAMEEQQDAVQAYSPIPGVLPASVSSVEWASWDTLPSSAPLPKLTGTSSLSAPVPTFTGGKWQVEFVYNADDIVPTSNAQLISFTSNGVIKRWIVEVRSGLATVSGFTSASATVATRVIYQGVTVGADIFHGWTRLRFSATDDADGSGFTWSITWQDVGGDAGGLTRTYATGSCGSISLISADWPASTEGWGFGHLSVTRDVGSTLYNGSDNAYLGETAIQRMRRLATEERISFTRAPGRLDAAQVGYQRQDSLVNLFEAAADADGGILTEDMRRIGLHYRDRSSLYTQDPAITLSYTEPGLGPDIEPVDDDTDIVNDVTVTRDGGSSARAVLTEGALSVNPAPDGIGKYDAAHTVSLATDSQSEPVAYWRLHLGTWDGARYPSVTLMLHKPGAEWLIPLVQRLREGDKIRLTDLPEWVSHDDVDLLVMGWSEILDLYRWEITLNCIPAGPWNTGVTDDATFSKADTDGTVLGLPMTQTATTAYVRVTDGPHWTTSPAFMPIPIRVAGETMNVTAATEAPADTFEGRTLTGSWGTSSDGLMVWTPIGGTLASDYAVSAGAGKHVHTSRGITRRTYAPVPQADTDTVAVWSWDKVPVGDTQFHALTARYQNTDNYYFARVLLNTNGTMVLSLRKRVAATESALGSTFTIPGTYTAGAKYRLRFSVVGSTLSAKAWADGATEPSAWQLTTTDTALSAAGSVGAISFIGTASTLTFPTTLSFDLIDLQFQAFTVTRAVNGVTKSHSAGEAVNVANPMITSL</sequence>
<protein>
    <recommendedName>
        <fullName evidence="3">Minor tail protein</fullName>
    </recommendedName>
</protein>
<dbReference type="Proteomes" id="UP001165269">
    <property type="component" value="Unassembled WGS sequence"/>
</dbReference>
<dbReference type="RefSeq" id="WP_242762784.1">
    <property type="nucleotide sequence ID" value="NZ_JALDAY010000002.1"/>
</dbReference>
<organism evidence="1 2">
    <name type="scientific">Streptomyces cylindrosporus</name>
    <dbReference type="NCBI Taxonomy" id="2927583"/>
    <lineage>
        <taxon>Bacteria</taxon>
        <taxon>Bacillati</taxon>
        <taxon>Actinomycetota</taxon>
        <taxon>Actinomycetes</taxon>
        <taxon>Kitasatosporales</taxon>
        <taxon>Streptomycetaceae</taxon>
        <taxon>Streptomyces</taxon>
    </lineage>
</organism>
<name>A0ABS9Y1E5_9ACTN</name>
<gene>
    <name evidence="1" type="ORF">MQP27_07880</name>
</gene>
<proteinExistence type="predicted"/>
<keyword evidence="2" id="KW-1185">Reference proteome</keyword>
<reference evidence="1" key="1">
    <citation type="submission" date="2022-03" db="EMBL/GenBank/DDBJ databases">
        <title>Streptomyces 7R015 and 7R016 isolated from Barleria lupulina in Thailand.</title>
        <authorList>
            <person name="Kanchanasin P."/>
            <person name="Phongsopitanun W."/>
            <person name="Tanasupawat S."/>
        </authorList>
    </citation>
    <scope>NUCLEOTIDE SEQUENCE</scope>
    <source>
        <strain evidence="1">7R015</strain>
    </source>
</reference>
<dbReference type="EMBL" id="JALDAY010000002">
    <property type="protein sequence ID" value="MCI3271029.1"/>
    <property type="molecule type" value="Genomic_DNA"/>
</dbReference>
<comment type="caution">
    <text evidence="1">The sequence shown here is derived from an EMBL/GenBank/DDBJ whole genome shotgun (WGS) entry which is preliminary data.</text>
</comment>
<evidence type="ECO:0000313" key="2">
    <source>
        <dbReference type="Proteomes" id="UP001165269"/>
    </source>
</evidence>
<evidence type="ECO:0008006" key="3">
    <source>
        <dbReference type="Google" id="ProtNLM"/>
    </source>
</evidence>